<gene>
    <name evidence="6" type="ORF">PDM29_01810</name>
</gene>
<evidence type="ECO:0000256" key="3">
    <source>
        <dbReference type="ARBA" id="ARBA00022777"/>
    </source>
</evidence>
<protein>
    <submittedName>
        <fullName evidence="6">Type II toxin-antitoxin system HipA family toxin</fullName>
    </submittedName>
</protein>
<evidence type="ECO:0000259" key="5">
    <source>
        <dbReference type="Pfam" id="PF13657"/>
    </source>
</evidence>
<evidence type="ECO:0000313" key="7">
    <source>
        <dbReference type="Proteomes" id="UP001302072"/>
    </source>
</evidence>
<feature type="domain" description="HipA N-terminal subdomain 1" evidence="5">
    <location>
        <begin position="3"/>
        <end position="96"/>
    </location>
</feature>
<name>A0ABY9YQM7_9GAMM</name>
<dbReference type="Proteomes" id="UP001302072">
    <property type="component" value="Chromosome"/>
</dbReference>
<keyword evidence="3" id="KW-0418">Kinase</keyword>
<dbReference type="Pfam" id="PF07804">
    <property type="entry name" value="HipA_C"/>
    <property type="match status" value="1"/>
</dbReference>
<dbReference type="InterPro" id="IPR052028">
    <property type="entry name" value="HipA_Ser/Thr_kinase"/>
</dbReference>
<proteinExistence type="inferred from homology"/>
<dbReference type="InterPro" id="IPR017508">
    <property type="entry name" value="HipA_N1"/>
</dbReference>
<evidence type="ECO:0000313" key="6">
    <source>
        <dbReference type="EMBL" id="WNH53032.1"/>
    </source>
</evidence>
<keyword evidence="2" id="KW-0808">Transferase</keyword>
<dbReference type="RefSeq" id="WP_311192197.1">
    <property type="nucleotide sequence ID" value="NZ_CP115541.1"/>
</dbReference>
<keyword evidence="7" id="KW-1185">Reference proteome</keyword>
<dbReference type="PANTHER" id="PTHR37419">
    <property type="entry name" value="SERINE/THREONINE-PROTEIN KINASE TOXIN HIPA"/>
    <property type="match status" value="1"/>
</dbReference>
<organism evidence="6 7">
    <name type="scientific">Stenotrophomonas oahuensis</name>
    <dbReference type="NCBI Taxonomy" id="3003271"/>
    <lineage>
        <taxon>Bacteria</taxon>
        <taxon>Pseudomonadati</taxon>
        <taxon>Pseudomonadota</taxon>
        <taxon>Gammaproteobacteria</taxon>
        <taxon>Lysobacterales</taxon>
        <taxon>Lysobacteraceae</taxon>
        <taxon>Stenotrophomonas</taxon>
    </lineage>
</organism>
<sequence length="399" mass="43291">MTVSTPQGLSGQLDYLGYYAFTYAPHALPSCAVSLGMPVVMQPYEGSEPMAIFQMNLPEGHMLEMLKHRFGKTTDLDSMLLLAMTGGEAGIGRVSLESPDFTIGGAVGVDLGRVLADQGTHDLFQELAEEYLMRSGVSGMQPKLLVPEQTPAVFGKALLPTRELIVKTEGAHFPGLAINEYLCMSIAREAGIAVPEFFLSEDGKRFVMRRFDRTPAGTPIGFEDVAALVGLNAEAKYRLSYEQVAKVLTAYCSSEHRSAALAQLFDQVALSVLVGNGDAHLKNFGVTYEDPARGAVKMSPAYDIVCTTCYNPSDVLALSLNHQKGLMAARVDLEAFGRSSCRIEDPLGRIARLVEAMHVVMYTESDRINQVPELRKCFEPSLARFEALVAGHSPCSLAP</sequence>
<reference evidence="6 7" key="1">
    <citation type="submission" date="2022-12" db="EMBL/GenBank/DDBJ databases">
        <title>Two new species, Stenotrophomonas aracearum and Stenotrophomonas oahuensis, isolated from Anthurium (Araceae family) in Hawaii.</title>
        <authorList>
            <person name="Chunag S.C."/>
            <person name="Dobhal S."/>
            <person name="Alvarez A."/>
            <person name="Arif M."/>
        </authorList>
    </citation>
    <scope>NUCLEOTIDE SEQUENCE [LARGE SCALE GENOMIC DNA]</scope>
    <source>
        <strain evidence="6 7">A5586</strain>
    </source>
</reference>
<dbReference type="Pfam" id="PF13657">
    <property type="entry name" value="Couple_hipA"/>
    <property type="match status" value="1"/>
</dbReference>
<dbReference type="EMBL" id="CP115541">
    <property type="protein sequence ID" value="WNH53032.1"/>
    <property type="molecule type" value="Genomic_DNA"/>
</dbReference>
<comment type="similarity">
    <text evidence="1">Belongs to the HipA Ser/Thr kinase family.</text>
</comment>
<evidence type="ECO:0000256" key="2">
    <source>
        <dbReference type="ARBA" id="ARBA00022679"/>
    </source>
</evidence>
<accession>A0ABY9YQM7</accession>
<feature type="domain" description="HipA-like C-terminal" evidence="4">
    <location>
        <begin position="136"/>
        <end position="343"/>
    </location>
</feature>
<evidence type="ECO:0000259" key="4">
    <source>
        <dbReference type="Pfam" id="PF07804"/>
    </source>
</evidence>
<dbReference type="InterPro" id="IPR012893">
    <property type="entry name" value="HipA-like_C"/>
</dbReference>
<evidence type="ECO:0000256" key="1">
    <source>
        <dbReference type="ARBA" id="ARBA00010164"/>
    </source>
</evidence>
<dbReference type="Gene3D" id="1.10.1070.20">
    <property type="match status" value="1"/>
</dbReference>
<dbReference type="PANTHER" id="PTHR37419:SF1">
    <property type="entry name" value="SERINE_THREONINE-PROTEIN KINASE TOXIN HIPA"/>
    <property type="match status" value="1"/>
</dbReference>